<dbReference type="PANTHER" id="PTHR48056:SF44">
    <property type="entry name" value="RECEPTOR PROTEIN KINASE CLAVATA1"/>
    <property type="match status" value="1"/>
</dbReference>
<keyword evidence="11" id="KW-0677">Repeat</keyword>
<evidence type="ECO:0000256" key="8">
    <source>
        <dbReference type="ARBA" id="ARBA00022679"/>
    </source>
</evidence>
<keyword evidence="6" id="KW-0597">Phosphoprotein</keyword>
<keyword evidence="10 21" id="KW-0732">Signal</keyword>
<dbReference type="Pfam" id="PF23598">
    <property type="entry name" value="LRR_14"/>
    <property type="match status" value="1"/>
</dbReference>
<dbReference type="GO" id="GO:0004674">
    <property type="term" value="F:protein serine/threonine kinase activity"/>
    <property type="evidence" value="ECO:0007669"/>
    <property type="project" value="UniProtKB-KW"/>
</dbReference>
<evidence type="ECO:0000256" key="10">
    <source>
        <dbReference type="ARBA" id="ARBA00022729"/>
    </source>
</evidence>
<dbReference type="GO" id="GO:0005524">
    <property type="term" value="F:ATP binding"/>
    <property type="evidence" value="ECO:0007669"/>
    <property type="project" value="UniProtKB-KW"/>
</dbReference>
<dbReference type="InterPro" id="IPR032675">
    <property type="entry name" value="LRR_dom_sf"/>
</dbReference>
<feature type="transmembrane region" description="Helical" evidence="20">
    <location>
        <begin position="654"/>
        <end position="678"/>
    </location>
</feature>
<dbReference type="Gene3D" id="3.80.10.10">
    <property type="entry name" value="Ribonuclease Inhibitor"/>
    <property type="match status" value="4"/>
</dbReference>
<dbReference type="EC" id="2.7.11.1" evidence="3"/>
<dbReference type="OrthoDB" id="2021138at2759"/>
<dbReference type="Gene3D" id="1.10.510.10">
    <property type="entry name" value="Transferase(Phosphotransferase) domain 1"/>
    <property type="match status" value="1"/>
</dbReference>
<dbReference type="AlphaFoldDB" id="D8TBQ5"/>
<evidence type="ECO:0000256" key="1">
    <source>
        <dbReference type="ARBA" id="ARBA00004162"/>
    </source>
</evidence>
<evidence type="ECO:0000256" key="3">
    <source>
        <dbReference type="ARBA" id="ARBA00012513"/>
    </source>
</evidence>
<keyword evidence="13" id="KW-0418">Kinase</keyword>
<dbReference type="InterPro" id="IPR055414">
    <property type="entry name" value="LRR_R13L4/SHOC2-like"/>
</dbReference>
<evidence type="ECO:0000256" key="15">
    <source>
        <dbReference type="ARBA" id="ARBA00022989"/>
    </source>
</evidence>
<evidence type="ECO:0000256" key="12">
    <source>
        <dbReference type="ARBA" id="ARBA00022741"/>
    </source>
</evidence>
<evidence type="ECO:0000256" key="4">
    <source>
        <dbReference type="ARBA" id="ARBA00022475"/>
    </source>
</evidence>
<evidence type="ECO:0000313" key="24">
    <source>
        <dbReference type="Proteomes" id="UP000001514"/>
    </source>
</evidence>
<evidence type="ECO:0000313" key="23">
    <source>
        <dbReference type="EMBL" id="EFJ05889.1"/>
    </source>
</evidence>
<reference evidence="23 24" key="1">
    <citation type="journal article" date="2011" name="Science">
        <title>The Selaginella genome identifies genetic changes associated with the evolution of vascular plants.</title>
        <authorList>
            <person name="Banks J.A."/>
            <person name="Nishiyama T."/>
            <person name="Hasebe M."/>
            <person name="Bowman J.L."/>
            <person name="Gribskov M."/>
            <person name="dePamphilis C."/>
            <person name="Albert V.A."/>
            <person name="Aono N."/>
            <person name="Aoyama T."/>
            <person name="Ambrose B.A."/>
            <person name="Ashton N.W."/>
            <person name="Axtell M.J."/>
            <person name="Barker E."/>
            <person name="Barker M.S."/>
            <person name="Bennetzen J.L."/>
            <person name="Bonawitz N.D."/>
            <person name="Chapple C."/>
            <person name="Cheng C."/>
            <person name="Correa L.G."/>
            <person name="Dacre M."/>
            <person name="DeBarry J."/>
            <person name="Dreyer I."/>
            <person name="Elias M."/>
            <person name="Engstrom E.M."/>
            <person name="Estelle M."/>
            <person name="Feng L."/>
            <person name="Finet C."/>
            <person name="Floyd S.K."/>
            <person name="Frommer W.B."/>
            <person name="Fujita T."/>
            <person name="Gramzow L."/>
            <person name="Gutensohn M."/>
            <person name="Harholt J."/>
            <person name="Hattori M."/>
            <person name="Heyl A."/>
            <person name="Hirai T."/>
            <person name="Hiwatashi Y."/>
            <person name="Ishikawa M."/>
            <person name="Iwata M."/>
            <person name="Karol K.G."/>
            <person name="Koehler B."/>
            <person name="Kolukisaoglu U."/>
            <person name="Kubo M."/>
            <person name="Kurata T."/>
            <person name="Lalonde S."/>
            <person name="Li K."/>
            <person name="Li Y."/>
            <person name="Litt A."/>
            <person name="Lyons E."/>
            <person name="Manning G."/>
            <person name="Maruyama T."/>
            <person name="Michael T.P."/>
            <person name="Mikami K."/>
            <person name="Miyazaki S."/>
            <person name="Morinaga S."/>
            <person name="Murata T."/>
            <person name="Mueller-Roeber B."/>
            <person name="Nelson D.R."/>
            <person name="Obara M."/>
            <person name="Oguri Y."/>
            <person name="Olmstead R.G."/>
            <person name="Onodera N."/>
            <person name="Petersen B.L."/>
            <person name="Pils B."/>
            <person name="Prigge M."/>
            <person name="Rensing S.A."/>
            <person name="Riano-Pachon D.M."/>
            <person name="Roberts A.W."/>
            <person name="Sato Y."/>
            <person name="Scheller H.V."/>
            <person name="Schulz B."/>
            <person name="Schulz C."/>
            <person name="Shakirov E.V."/>
            <person name="Shibagaki N."/>
            <person name="Shinohara N."/>
            <person name="Shippen D.E."/>
            <person name="Soerensen I."/>
            <person name="Sotooka R."/>
            <person name="Sugimoto N."/>
            <person name="Sugita M."/>
            <person name="Sumikawa N."/>
            <person name="Tanurdzic M."/>
            <person name="Theissen G."/>
            <person name="Ulvskov P."/>
            <person name="Wakazuki S."/>
            <person name="Weng J.K."/>
            <person name="Willats W.W."/>
            <person name="Wipf D."/>
            <person name="Wolf P.G."/>
            <person name="Yang L."/>
            <person name="Zimmer A.D."/>
            <person name="Zhu Q."/>
            <person name="Mitros T."/>
            <person name="Hellsten U."/>
            <person name="Loque D."/>
            <person name="Otillar R."/>
            <person name="Salamov A."/>
            <person name="Schmutz J."/>
            <person name="Shapiro H."/>
            <person name="Lindquist E."/>
            <person name="Lucas S."/>
            <person name="Rokhsar D."/>
            <person name="Grigoriev I.V."/>
        </authorList>
    </citation>
    <scope>NUCLEOTIDE SEQUENCE [LARGE SCALE GENOMIC DNA]</scope>
</reference>
<dbReference type="PROSITE" id="PS50011">
    <property type="entry name" value="PROTEIN_KINASE_DOM"/>
    <property type="match status" value="1"/>
</dbReference>
<protein>
    <recommendedName>
        <fullName evidence="3">non-specific serine/threonine protein kinase</fullName>
        <ecNumber evidence="3">2.7.11.1</ecNumber>
    </recommendedName>
</protein>
<dbReference type="GO" id="GO:0016020">
    <property type="term" value="C:membrane"/>
    <property type="evidence" value="ECO:0000318"/>
    <property type="project" value="GO_Central"/>
</dbReference>
<dbReference type="HOGENOM" id="CLU_000288_22_1_1"/>
<dbReference type="PANTHER" id="PTHR48056">
    <property type="entry name" value="LRR RECEPTOR-LIKE SERINE/THREONINE-PROTEIN KINASE-RELATED"/>
    <property type="match status" value="1"/>
</dbReference>
<dbReference type="Proteomes" id="UP000001514">
    <property type="component" value="Unassembled WGS sequence"/>
</dbReference>
<dbReference type="SUPFAM" id="SSF56112">
    <property type="entry name" value="Protein kinase-like (PK-like)"/>
    <property type="match status" value="1"/>
</dbReference>
<dbReference type="InterPro" id="IPR001611">
    <property type="entry name" value="Leu-rich_rpt"/>
</dbReference>
<dbReference type="Gramene" id="EFJ05889">
    <property type="protein sequence ID" value="EFJ05889"/>
    <property type="gene ID" value="SELMODRAFT_136413"/>
</dbReference>
<dbReference type="SMART" id="SM00369">
    <property type="entry name" value="LRR_TYP"/>
    <property type="match status" value="9"/>
</dbReference>
<dbReference type="InterPro" id="IPR003591">
    <property type="entry name" value="Leu-rich_rpt_typical-subtyp"/>
</dbReference>
<gene>
    <name evidence="23" type="ORF">SELMODRAFT_136413</name>
</gene>
<dbReference type="Pfam" id="PF07714">
    <property type="entry name" value="PK_Tyr_Ser-Thr"/>
    <property type="match status" value="1"/>
</dbReference>
<dbReference type="InterPro" id="IPR013210">
    <property type="entry name" value="LRR_N_plant-typ"/>
</dbReference>
<dbReference type="eggNOG" id="ENOG502QQFB">
    <property type="taxonomic scope" value="Eukaryota"/>
</dbReference>
<keyword evidence="24" id="KW-1185">Reference proteome</keyword>
<comment type="similarity">
    <text evidence="2">Belongs to the protein kinase superfamily. Ser/Thr protein kinase family.</text>
</comment>
<evidence type="ECO:0000256" key="21">
    <source>
        <dbReference type="SAM" id="SignalP"/>
    </source>
</evidence>
<evidence type="ECO:0000256" key="14">
    <source>
        <dbReference type="ARBA" id="ARBA00022840"/>
    </source>
</evidence>
<keyword evidence="17" id="KW-0325">Glycoprotein</keyword>
<dbReference type="FunFam" id="3.80.10.10:FF:000221">
    <property type="entry name" value="Leucine-rich repeat receptor-like protein kinase PXL1"/>
    <property type="match status" value="1"/>
</dbReference>
<dbReference type="EMBL" id="GL377712">
    <property type="protein sequence ID" value="EFJ05889.1"/>
    <property type="molecule type" value="Genomic_DNA"/>
</dbReference>
<evidence type="ECO:0000256" key="13">
    <source>
        <dbReference type="ARBA" id="ARBA00022777"/>
    </source>
</evidence>
<dbReference type="GO" id="GO:0005886">
    <property type="term" value="C:plasma membrane"/>
    <property type="evidence" value="ECO:0007669"/>
    <property type="project" value="UniProtKB-SubCell"/>
</dbReference>
<dbReference type="OMA" id="GEDIHEI"/>
<dbReference type="SUPFAM" id="SSF52047">
    <property type="entry name" value="RNI-like"/>
    <property type="match status" value="1"/>
</dbReference>
<comment type="subcellular location">
    <subcellularLocation>
        <location evidence="1">Cell membrane</location>
        <topology evidence="1">Single-pass membrane protein</topology>
    </subcellularLocation>
</comment>
<dbReference type="Pfam" id="PF00560">
    <property type="entry name" value="LRR_1"/>
    <property type="match status" value="2"/>
</dbReference>
<evidence type="ECO:0000256" key="17">
    <source>
        <dbReference type="ARBA" id="ARBA00023180"/>
    </source>
</evidence>
<comment type="catalytic activity">
    <reaction evidence="19">
        <text>L-seryl-[protein] + ATP = O-phospho-L-seryl-[protein] + ADP + H(+)</text>
        <dbReference type="Rhea" id="RHEA:17989"/>
        <dbReference type="Rhea" id="RHEA-COMP:9863"/>
        <dbReference type="Rhea" id="RHEA-COMP:11604"/>
        <dbReference type="ChEBI" id="CHEBI:15378"/>
        <dbReference type="ChEBI" id="CHEBI:29999"/>
        <dbReference type="ChEBI" id="CHEBI:30616"/>
        <dbReference type="ChEBI" id="CHEBI:83421"/>
        <dbReference type="ChEBI" id="CHEBI:456216"/>
        <dbReference type="EC" id="2.7.11.1"/>
    </reaction>
</comment>
<dbReference type="Pfam" id="PF08263">
    <property type="entry name" value="LRRNT_2"/>
    <property type="match status" value="1"/>
</dbReference>
<dbReference type="FunFam" id="1.10.510.10:FF:000417">
    <property type="entry name" value="Leucine-rich repeat receptor-like protein kinase"/>
    <property type="match status" value="1"/>
</dbReference>
<dbReference type="SUPFAM" id="SSF52058">
    <property type="entry name" value="L domain-like"/>
    <property type="match status" value="1"/>
</dbReference>
<keyword evidence="9 20" id="KW-0812">Transmembrane</keyword>
<dbReference type="InterPro" id="IPR008271">
    <property type="entry name" value="Ser/Thr_kinase_AS"/>
</dbReference>
<evidence type="ECO:0000256" key="6">
    <source>
        <dbReference type="ARBA" id="ARBA00022553"/>
    </source>
</evidence>
<dbReference type="PROSITE" id="PS00108">
    <property type="entry name" value="PROTEIN_KINASE_ST"/>
    <property type="match status" value="1"/>
</dbReference>
<dbReference type="FunFam" id="3.80.10.10:FF:000275">
    <property type="entry name" value="Leucine-rich repeat receptor-like protein kinase"/>
    <property type="match status" value="1"/>
</dbReference>
<evidence type="ECO:0000256" key="2">
    <source>
        <dbReference type="ARBA" id="ARBA00008684"/>
    </source>
</evidence>
<keyword evidence="12" id="KW-0547">Nucleotide-binding</keyword>
<evidence type="ECO:0000259" key="22">
    <source>
        <dbReference type="PROSITE" id="PS50011"/>
    </source>
</evidence>
<dbReference type="KEGG" id="smo:SELMODRAFT_136413"/>
<evidence type="ECO:0000256" key="18">
    <source>
        <dbReference type="ARBA" id="ARBA00047899"/>
    </source>
</evidence>
<feature type="signal peptide" evidence="21">
    <location>
        <begin position="1"/>
        <end position="30"/>
    </location>
</feature>
<keyword evidence="16 20" id="KW-0472">Membrane</keyword>
<dbReference type="Gene3D" id="3.30.200.20">
    <property type="entry name" value="Phosphorylase Kinase, domain 1"/>
    <property type="match status" value="1"/>
</dbReference>
<organism evidence="24">
    <name type="scientific">Selaginella moellendorffii</name>
    <name type="common">Spikemoss</name>
    <dbReference type="NCBI Taxonomy" id="88036"/>
    <lineage>
        <taxon>Eukaryota</taxon>
        <taxon>Viridiplantae</taxon>
        <taxon>Streptophyta</taxon>
        <taxon>Embryophyta</taxon>
        <taxon>Tracheophyta</taxon>
        <taxon>Lycopodiopsida</taxon>
        <taxon>Selaginellales</taxon>
        <taxon>Selaginellaceae</taxon>
        <taxon>Selaginella</taxon>
    </lineage>
</organism>
<keyword evidence="15 20" id="KW-1133">Transmembrane helix</keyword>
<evidence type="ECO:0000256" key="19">
    <source>
        <dbReference type="ARBA" id="ARBA00048679"/>
    </source>
</evidence>
<dbReference type="GO" id="GO:0033612">
    <property type="term" value="F:receptor serine/threonine kinase binding"/>
    <property type="evidence" value="ECO:0000318"/>
    <property type="project" value="GO_Central"/>
</dbReference>
<dbReference type="InterPro" id="IPR000719">
    <property type="entry name" value="Prot_kinase_dom"/>
</dbReference>
<keyword evidence="8" id="KW-0808">Transferase</keyword>
<dbReference type="InParanoid" id="D8TBQ5"/>
<dbReference type="Pfam" id="PF13855">
    <property type="entry name" value="LRR_8"/>
    <property type="match status" value="1"/>
</dbReference>
<evidence type="ECO:0000256" key="9">
    <source>
        <dbReference type="ARBA" id="ARBA00022692"/>
    </source>
</evidence>
<dbReference type="InterPro" id="IPR001245">
    <property type="entry name" value="Ser-Thr/Tyr_kinase_cat_dom"/>
</dbReference>
<evidence type="ECO:0000256" key="5">
    <source>
        <dbReference type="ARBA" id="ARBA00022527"/>
    </source>
</evidence>
<name>D8TBQ5_SELML</name>
<proteinExistence type="inferred from homology"/>
<dbReference type="FunFam" id="3.80.10.10:FF:000041">
    <property type="entry name" value="LRR receptor-like serine/threonine-protein kinase ERECTA"/>
    <property type="match status" value="1"/>
</dbReference>
<dbReference type="SMART" id="SM00220">
    <property type="entry name" value="S_TKc"/>
    <property type="match status" value="1"/>
</dbReference>
<dbReference type="FunFam" id="3.80.10.10:FF:000095">
    <property type="entry name" value="LRR receptor-like serine/threonine-protein kinase GSO1"/>
    <property type="match status" value="1"/>
</dbReference>
<dbReference type="InterPro" id="IPR011009">
    <property type="entry name" value="Kinase-like_dom_sf"/>
</dbReference>
<evidence type="ECO:0000256" key="7">
    <source>
        <dbReference type="ARBA" id="ARBA00022614"/>
    </source>
</evidence>
<keyword evidence="14" id="KW-0067">ATP-binding</keyword>
<feature type="chain" id="PRO_5003123469" description="non-specific serine/threonine protein kinase" evidence="21">
    <location>
        <begin position="31"/>
        <end position="1010"/>
    </location>
</feature>
<keyword evidence="7" id="KW-0433">Leucine-rich repeat</keyword>
<evidence type="ECO:0000256" key="16">
    <source>
        <dbReference type="ARBA" id="ARBA00023136"/>
    </source>
</evidence>
<dbReference type="InterPro" id="IPR050647">
    <property type="entry name" value="Plant_LRR-RLKs"/>
</dbReference>
<feature type="domain" description="Protein kinase" evidence="22">
    <location>
        <begin position="715"/>
        <end position="1010"/>
    </location>
</feature>
<accession>D8TBQ5</accession>
<keyword evidence="5" id="KW-0723">Serine/threonine-protein kinase</keyword>
<evidence type="ECO:0000256" key="20">
    <source>
        <dbReference type="SAM" id="Phobius"/>
    </source>
</evidence>
<keyword evidence="4" id="KW-1003">Cell membrane</keyword>
<evidence type="ECO:0000256" key="11">
    <source>
        <dbReference type="ARBA" id="ARBA00022737"/>
    </source>
</evidence>
<comment type="catalytic activity">
    <reaction evidence="18">
        <text>L-threonyl-[protein] + ATP = O-phospho-L-threonyl-[protein] + ADP + H(+)</text>
        <dbReference type="Rhea" id="RHEA:46608"/>
        <dbReference type="Rhea" id="RHEA-COMP:11060"/>
        <dbReference type="Rhea" id="RHEA-COMP:11605"/>
        <dbReference type="ChEBI" id="CHEBI:15378"/>
        <dbReference type="ChEBI" id="CHEBI:30013"/>
        <dbReference type="ChEBI" id="CHEBI:30616"/>
        <dbReference type="ChEBI" id="CHEBI:61977"/>
        <dbReference type="ChEBI" id="CHEBI:456216"/>
        <dbReference type="EC" id="2.7.11.1"/>
    </reaction>
</comment>
<sequence length="1010" mass="109832">MLSTAAIHKHAAKLLLLLVVAFVLPQVNNATTAATTAAASEPQILLSFKASISDPLGHLGDWQLPQNGSSSFEHCSWSGVSCDSISRSVTGLDLQSRNLSGALDSTVCNLPGLASLSLSDNNFTQLFPVGLYSCKNLVFLDLSYNNFFGPLPDNISSLRSLEYLDLECNAFTGPMPDDIGNLSQLQYFNVWECLLTTISPALGKLSRLTNLTLSYNPFTTPLPPELRHLKSLQSLKCGGCQLTGSIPDWLGELKNLDFLELTWNSLSGIIPSSIMHLPKLTSLELYSNKLTGPIPSEVEFLVSLTDLDLNSNFLNGSIPDTLAKIPNLGLLHLWNNSLTGEIPQGLASLSKLYDLSLFGNQLTGIIPAELGLHTSLEIFDVSTNLLTGAVPSGLCTGGRLQKLIFFNNSLSGGIPSAYEDCESLVRVRMYHNKLSGALPSGMWGLPRMTILEIYDNSFQGSVPPQLGHATNLQTLRIHNNKLTGTVPTDIDKLQVLDEFTAYGNKLSGTIPDNLCKCSSMSKLLLGSNQLEGEIPSNIGDLSSLAILDLSNNHLSGSIPPSIVKMVSLNSLDLSRNNFSGDIPPVLTRMRLKDFLLFNVSYNDFSGVLPQALDVPMFNSSFIGNPKLCVGAPWSLRRSMNCQADSSRLRKQPGMMAWIAGSVLASAAAASALCSYYLYKRCHQPSKTRDGCKEEPWTMTPFQKLTFTMDDVMRSLDEENVIGSGGAGKVYKATLKSNNEYSHLAIKKLWSCDKAEIRNDYGFNTEVNILGRIRHFNIVRLLCCCSNGETNLLVYEYVPNGSLGDVLHHPSTKISGVLDWPARYRIALGAAQGLSYLHHDCAPAILHRDIKSNNILLSDEYDALLADFGIAKLVGSNSSTEFSMSVLAGSHGYIAPEYAHRMKVNEKSDVYSFGVVLLELVTGKKPVGSPEFGDNGVDIVTWACNSIQSKQGVDAVIDPRLSPASCRQRDLLLVLKIALRCTNALASSRPSMRDVVQMLLDAHPGSNPPKM</sequence>